<dbReference type="Pfam" id="PF04250">
    <property type="entry name" value="DUF429"/>
    <property type="match status" value="1"/>
</dbReference>
<keyword evidence="3" id="KW-1185">Reference proteome</keyword>
<feature type="region of interest" description="Disordered" evidence="1">
    <location>
        <begin position="1"/>
        <end position="86"/>
    </location>
</feature>
<feature type="compositionally biased region" description="Basic residues" evidence="1">
    <location>
        <begin position="59"/>
        <end position="68"/>
    </location>
</feature>
<sequence length="328" mass="35360">MVRRARGCLAAPRRLPSAAGPAGAARRRHRTAGSDARRRAALGLRRARRTAVHPLGPGQRRRHRRRPKPGAAHRQQPRPQAAHGCVSGPAVGIDGCRGGWVWCRHAGGRWDGGLAADLAALRPVIAASAMTLVDMPIGLLTAGADERGCDRAARALLGRPRASSIFRPPCRAALDARDYAHACEVNRRHTGRALSKQTWNIAGKIKEVDALLAGDAPLRKRLREAHPEVCLWGLAGGRAMQYNKRKPAGQAERRRLLSALDPDCLRHLDAVAQAHPRRAVAQDDILDAAILALTAALGLEDAGALGRLPAVPEHDVIGLPMEMVYLRR</sequence>
<evidence type="ECO:0000256" key="1">
    <source>
        <dbReference type="SAM" id="MobiDB-lite"/>
    </source>
</evidence>
<dbReference type="EMBL" id="NRRV01000013">
    <property type="protein sequence ID" value="MBK1630544.1"/>
    <property type="molecule type" value="Genomic_DNA"/>
</dbReference>
<feature type="compositionally biased region" description="Low complexity" evidence="1">
    <location>
        <begin position="69"/>
        <end position="83"/>
    </location>
</feature>
<evidence type="ECO:0000313" key="3">
    <source>
        <dbReference type="Proteomes" id="UP000748752"/>
    </source>
</evidence>
<dbReference type="Proteomes" id="UP000748752">
    <property type="component" value="Unassembled WGS sequence"/>
</dbReference>
<gene>
    <name evidence="2" type="ORF">CKO31_07250</name>
</gene>
<organism evidence="2 3">
    <name type="scientific">Thiohalocapsa halophila</name>
    <dbReference type="NCBI Taxonomy" id="69359"/>
    <lineage>
        <taxon>Bacteria</taxon>
        <taxon>Pseudomonadati</taxon>
        <taxon>Pseudomonadota</taxon>
        <taxon>Gammaproteobacteria</taxon>
        <taxon>Chromatiales</taxon>
        <taxon>Chromatiaceae</taxon>
        <taxon>Thiohalocapsa</taxon>
    </lineage>
</organism>
<comment type="caution">
    <text evidence="2">The sequence shown here is derived from an EMBL/GenBank/DDBJ whole genome shotgun (WGS) entry which is preliminary data.</text>
</comment>
<evidence type="ECO:0008006" key="4">
    <source>
        <dbReference type="Google" id="ProtNLM"/>
    </source>
</evidence>
<feature type="compositionally biased region" description="Low complexity" evidence="1">
    <location>
        <begin position="10"/>
        <end position="24"/>
    </location>
</feature>
<reference evidence="2 3" key="1">
    <citation type="journal article" date="2020" name="Microorganisms">
        <title>Osmotic Adaptation and Compatible Solute Biosynthesis of Phototrophic Bacteria as Revealed from Genome Analyses.</title>
        <authorList>
            <person name="Imhoff J.F."/>
            <person name="Rahn T."/>
            <person name="Kunzel S."/>
            <person name="Keller A."/>
            <person name="Neulinger S.C."/>
        </authorList>
    </citation>
    <scope>NUCLEOTIDE SEQUENCE [LARGE SCALE GENOMIC DNA]</scope>
    <source>
        <strain evidence="2 3">DSM 6210</strain>
    </source>
</reference>
<accession>A0ABS1CF77</accession>
<proteinExistence type="predicted"/>
<protein>
    <recommendedName>
        <fullName evidence="4">DUF429 domain-containing protein</fullName>
    </recommendedName>
</protein>
<evidence type="ECO:0000313" key="2">
    <source>
        <dbReference type="EMBL" id="MBK1630544.1"/>
    </source>
</evidence>
<dbReference type="InterPro" id="IPR007362">
    <property type="entry name" value="DUF429"/>
</dbReference>
<name>A0ABS1CF77_9GAMM</name>